<reference evidence="2 3" key="1">
    <citation type="submission" date="2020-08" db="EMBL/GenBank/DDBJ databases">
        <title>Sphingomonas sp. sand1-3 16S ribosomal RNA gene Genome sequencing and assembly.</title>
        <authorList>
            <person name="Kang M."/>
        </authorList>
    </citation>
    <scope>NUCLEOTIDE SEQUENCE [LARGE SCALE GENOMIC DNA]</scope>
    <source>
        <strain evidence="3">sand1-3</strain>
    </source>
</reference>
<gene>
    <name evidence="2" type="ORF">H8M03_12195</name>
</gene>
<dbReference type="RefSeq" id="WP_187479687.1">
    <property type="nucleotide sequence ID" value="NZ_CP060697.1"/>
</dbReference>
<evidence type="ECO:0000313" key="3">
    <source>
        <dbReference type="Proteomes" id="UP000515861"/>
    </source>
</evidence>
<name>A0A7G9L283_9SPHN</name>
<feature type="chain" id="PRO_5028841631" evidence="1">
    <location>
        <begin position="23"/>
        <end position="321"/>
    </location>
</feature>
<protein>
    <submittedName>
        <fullName evidence="2">Uncharacterized protein</fullName>
    </submittedName>
</protein>
<proteinExistence type="predicted"/>
<dbReference type="AlphaFoldDB" id="A0A7G9L283"/>
<evidence type="ECO:0000313" key="2">
    <source>
        <dbReference type="EMBL" id="QNM82732.1"/>
    </source>
</evidence>
<accession>A0A7G9L283</accession>
<evidence type="ECO:0000256" key="1">
    <source>
        <dbReference type="SAM" id="SignalP"/>
    </source>
</evidence>
<feature type="signal peptide" evidence="1">
    <location>
        <begin position="1"/>
        <end position="22"/>
    </location>
</feature>
<sequence>MRTALASALAAMLLGAAAPAELDVGPHLAQVRDFSRTEGEKVWTGYGDAPFGFLLVGEKTESLLCRDQVPDGFVAAGADAATGCKRFTRPRSGMPNTLLAAMPLFGPPSVIVMGTPKTTNRTEANWVRTILHEHFHQWQYALPGYFDRINALDLHDGDQTGMWILNYKFPYDDPAVNTAFNAASNKLADAVAARATPGFGAALADYLTARKALAAAAGERNWRYFELQLWQEGVARWTEIRLGKWYPRQDVRDGTARLEAATLDALRKPDLPGKARESVYPYGAAEVMLLQACGEAWRSAYPKDFALGPLLETARANPSCA</sequence>
<dbReference type="KEGG" id="ssau:H8M03_12195"/>
<organism evidence="2 3">
    <name type="scientific">Sphingomonas sabuli</name>
    <dbReference type="NCBI Taxonomy" id="2764186"/>
    <lineage>
        <taxon>Bacteria</taxon>
        <taxon>Pseudomonadati</taxon>
        <taxon>Pseudomonadota</taxon>
        <taxon>Alphaproteobacteria</taxon>
        <taxon>Sphingomonadales</taxon>
        <taxon>Sphingomonadaceae</taxon>
        <taxon>Sphingomonas</taxon>
    </lineage>
</organism>
<keyword evidence="1" id="KW-0732">Signal</keyword>
<dbReference type="EMBL" id="CP060697">
    <property type="protein sequence ID" value="QNM82732.1"/>
    <property type="molecule type" value="Genomic_DNA"/>
</dbReference>
<dbReference type="Proteomes" id="UP000515861">
    <property type="component" value="Chromosome"/>
</dbReference>
<keyword evidence="3" id="KW-1185">Reference proteome</keyword>